<dbReference type="RefSeq" id="XP_001230129.1">
    <property type="nucleotide sequence ID" value="XM_001230128.1"/>
</dbReference>
<dbReference type="eggNOG" id="ENOG502SKUI">
    <property type="taxonomic scope" value="Eukaryota"/>
</dbReference>
<dbReference type="Pfam" id="PF24883">
    <property type="entry name" value="NPHP3_N"/>
    <property type="match status" value="1"/>
</dbReference>
<dbReference type="SUPFAM" id="SSF52540">
    <property type="entry name" value="P-loop containing nucleoside triphosphate hydrolases"/>
    <property type="match status" value="1"/>
</dbReference>
<evidence type="ECO:0000256" key="1">
    <source>
        <dbReference type="ARBA" id="ARBA00022737"/>
    </source>
</evidence>
<dbReference type="PANTHER" id="PTHR10039:SF16">
    <property type="entry name" value="GPI INOSITOL-DEACYLASE"/>
    <property type="match status" value="1"/>
</dbReference>
<gene>
    <name evidence="5" type="ORF">CHGG_03613</name>
</gene>
<reference evidence="6" key="1">
    <citation type="journal article" date="2015" name="Genome Announc.">
        <title>Draft genome sequence of the cellulolytic fungus Chaetomium globosum.</title>
        <authorList>
            <person name="Cuomo C.A."/>
            <person name="Untereiner W.A."/>
            <person name="Ma L.-J."/>
            <person name="Grabherr M."/>
            <person name="Birren B.W."/>
        </authorList>
    </citation>
    <scope>NUCLEOTIDE SEQUENCE [LARGE SCALE GENOMIC DNA]</scope>
    <source>
        <strain evidence="6">ATCC 6205 / CBS 148.51 / DSM 1962 / NBRC 6347 / NRRL 1970</strain>
    </source>
</reference>
<dbReference type="OrthoDB" id="194358at2759"/>
<feature type="domain" description="Nephrocystin 3-like N-terminal" evidence="4">
    <location>
        <begin position="210"/>
        <end position="372"/>
    </location>
</feature>
<keyword evidence="3" id="KW-0732">Signal</keyword>
<dbReference type="STRING" id="306901.Q2H841"/>
<feature type="region of interest" description="Disordered" evidence="2">
    <location>
        <begin position="778"/>
        <end position="958"/>
    </location>
</feature>
<keyword evidence="1" id="KW-0677">Repeat</keyword>
<feature type="signal peptide" evidence="3">
    <location>
        <begin position="1"/>
        <end position="15"/>
    </location>
</feature>
<organism evidence="5 6">
    <name type="scientific">Chaetomium globosum (strain ATCC 6205 / CBS 148.51 / DSM 1962 / NBRC 6347 / NRRL 1970)</name>
    <name type="common">Soil fungus</name>
    <dbReference type="NCBI Taxonomy" id="306901"/>
    <lineage>
        <taxon>Eukaryota</taxon>
        <taxon>Fungi</taxon>
        <taxon>Dikarya</taxon>
        <taxon>Ascomycota</taxon>
        <taxon>Pezizomycotina</taxon>
        <taxon>Sordariomycetes</taxon>
        <taxon>Sordariomycetidae</taxon>
        <taxon>Sordariales</taxon>
        <taxon>Chaetomiaceae</taxon>
        <taxon>Chaetomium</taxon>
    </lineage>
</organism>
<dbReference type="HOGENOM" id="CLU_329335_0_0_1"/>
<evidence type="ECO:0000256" key="2">
    <source>
        <dbReference type="SAM" id="MobiDB-lite"/>
    </source>
</evidence>
<dbReference type="InterPro" id="IPR027417">
    <property type="entry name" value="P-loop_NTPase"/>
</dbReference>
<evidence type="ECO:0000313" key="5">
    <source>
        <dbReference type="EMBL" id="EAQ91678.1"/>
    </source>
</evidence>
<keyword evidence="6" id="KW-1185">Reference proteome</keyword>
<feature type="compositionally biased region" description="Acidic residues" evidence="2">
    <location>
        <begin position="945"/>
        <end position="954"/>
    </location>
</feature>
<protein>
    <recommendedName>
        <fullName evidence="4">Nephrocystin 3-like N-terminal domain-containing protein</fullName>
    </recommendedName>
</protein>
<dbReference type="EMBL" id="CH408030">
    <property type="protein sequence ID" value="EAQ91678.1"/>
    <property type="molecule type" value="Genomic_DNA"/>
</dbReference>
<proteinExistence type="predicted"/>
<dbReference type="VEuPathDB" id="FungiDB:CHGG_03613"/>
<dbReference type="InterPro" id="IPR056884">
    <property type="entry name" value="NPHP3-like_N"/>
</dbReference>
<dbReference type="Gene3D" id="3.40.50.300">
    <property type="entry name" value="P-loop containing nucleotide triphosphate hydrolases"/>
    <property type="match status" value="1"/>
</dbReference>
<name>Q2H841_CHAGB</name>
<evidence type="ECO:0000313" key="6">
    <source>
        <dbReference type="Proteomes" id="UP000001056"/>
    </source>
</evidence>
<feature type="compositionally biased region" description="Low complexity" evidence="2">
    <location>
        <begin position="798"/>
        <end position="880"/>
    </location>
</feature>
<feature type="chain" id="PRO_5012113280" description="Nephrocystin 3-like N-terminal domain-containing protein" evidence="3">
    <location>
        <begin position="16"/>
        <end position="969"/>
    </location>
</feature>
<dbReference type="PANTHER" id="PTHR10039">
    <property type="entry name" value="AMELOGENIN"/>
    <property type="match status" value="1"/>
</dbReference>
<dbReference type="InParanoid" id="Q2H841"/>
<sequence length="969" mass="107428">MEALALASTFATLLGFSMQLYGNCRYYIDAVRGDCPNDLKLILIETASLEATIKSVELILTLSDNRAEDEQRLKRQIGKTLQDCQDCMEQLLKLVPKPMLKDGDGKMTKRDKAKILLNALAWGTGGKKGTCDMLLKHLRAHKATLSLGLTTELSHDVKKIGKDVSEVKTTINTMQAKLDRNQRADVYEWLEQVNPSKNHNSAGQAHESETGQWLLRSKEFKNWIDLSDAARARFFWLHGIPGAGKTVMAYTMIQQVRARAKTDKSIGYAYYYCFHGRNKDEAIPFLRWIICQFCREADFIPVILNELFHEGLEPSIPDLLDCLEAVLTQFRVAYIVLDAVDESSPRKDLLNILCNLGSHQRFAKIRLAVTSREYQDVEAAFGPRSVSVSMDNKGVQEDIKKYVASALREPQYEGWGRKLRDKVADTVPAMAQGMFRYAACQLEYLAECGSAKEVETEILHLPPTLNGTYERILRKIDAKNRGYAIRALAMIMASQEQIGAIYSPTLVTAVVGGPGVNTFYNIDMMRRHCICLIKVHPDKTVNLAHYTVREFLQSLYVAKSRESLREFSLPESKVHQIYFNTIMSVAAEFSGPPNIHNMPEDPNGDPIDFRLYSLRRVRMGMFWNRGELASPAENKKLLMKLLDPYQPCYNGLQVLGSDGHSDGSNPAMFEWLPKFNPRADAVERDAAYLTMLIGFNQPDLVKEFLRGKPEREQTALFSTKMSVTFPVAWESFRKHGAYDRKPIPVTVMEFYNEGHDRGFETDDEMNILRGALGSYLGKGAAPLKKGPSSTTTTARKASLGSQTSQSTSSNRSTTGRSTPTIAKLPTTTTTSSTGNSTPRLSSARSPSATATSSAPKSPRATSSTTTTTTTSSTSSTTASSSGGGGGPTRLSPPAATRTTRSNSTSSNGNGNGNASTSTSNSRTTPSTAGPAPGGAGPRRQRQQDDGCDQGEYDDQHDRRRRRWWRALWC</sequence>
<dbReference type="GeneID" id="4389174"/>
<evidence type="ECO:0000256" key="3">
    <source>
        <dbReference type="SAM" id="SignalP"/>
    </source>
</evidence>
<accession>Q2H841</accession>
<dbReference type="Proteomes" id="UP000001056">
    <property type="component" value="Unassembled WGS sequence"/>
</dbReference>
<dbReference type="AlphaFoldDB" id="Q2H841"/>
<evidence type="ECO:0000259" key="4">
    <source>
        <dbReference type="Pfam" id="PF24883"/>
    </source>
</evidence>
<feature type="compositionally biased region" description="Low complexity" evidence="2">
    <location>
        <begin position="888"/>
        <end position="930"/>
    </location>
</feature>